<organism evidence="3 4">
    <name type="scientific">Corchorus capsularis</name>
    <name type="common">Jute</name>
    <dbReference type="NCBI Taxonomy" id="210143"/>
    <lineage>
        <taxon>Eukaryota</taxon>
        <taxon>Viridiplantae</taxon>
        <taxon>Streptophyta</taxon>
        <taxon>Embryophyta</taxon>
        <taxon>Tracheophyta</taxon>
        <taxon>Spermatophyta</taxon>
        <taxon>Magnoliopsida</taxon>
        <taxon>eudicotyledons</taxon>
        <taxon>Gunneridae</taxon>
        <taxon>Pentapetalae</taxon>
        <taxon>rosids</taxon>
        <taxon>malvids</taxon>
        <taxon>Malvales</taxon>
        <taxon>Malvaceae</taxon>
        <taxon>Grewioideae</taxon>
        <taxon>Apeibeae</taxon>
        <taxon>Corchorus</taxon>
    </lineage>
</organism>
<feature type="domain" description="FIST C-domain" evidence="2">
    <location>
        <begin position="329"/>
        <end position="490"/>
    </location>
</feature>
<evidence type="ECO:0000313" key="3">
    <source>
        <dbReference type="EMBL" id="OMO84148.1"/>
    </source>
</evidence>
<dbReference type="InterPro" id="IPR036047">
    <property type="entry name" value="F-box-like_dom_sf"/>
</dbReference>
<protein>
    <recommendedName>
        <fullName evidence="5">F-box domain-containing protein</fullName>
    </recommendedName>
</protein>
<keyword evidence="4" id="KW-1185">Reference proteome</keyword>
<feature type="domain" description="F-box" evidence="1">
    <location>
        <begin position="28"/>
        <end position="68"/>
    </location>
</feature>
<dbReference type="OMA" id="PRTCIAY"/>
<evidence type="ECO:0000259" key="2">
    <source>
        <dbReference type="SMART" id="SM01204"/>
    </source>
</evidence>
<dbReference type="GO" id="GO:0000209">
    <property type="term" value="P:protein polyubiquitination"/>
    <property type="evidence" value="ECO:0007669"/>
    <property type="project" value="TreeGrafter"/>
</dbReference>
<dbReference type="PANTHER" id="PTHR14939">
    <property type="entry name" value="F-BOX ONLY PROTEIN 22"/>
    <property type="match status" value="1"/>
</dbReference>
<dbReference type="STRING" id="210143.A0A1R3INI8"/>
<dbReference type="GO" id="GO:0032436">
    <property type="term" value="P:positive regulation of proteasomal ubiquitin-dependent protein catabolic process"/>
    <property type="evidence" value="ECO:0007669"/>
    <property type="project" value="TreeGrafter"/>
</dbReference>
<dbReference type="SMART" id="SM01204">
    <property type="entry name" value="FIST_C"/>
    <property type="match status" value="1"/>
</dbReference>
<comment type="caution">
    <text evidence="3">The sequence shown here is derived from an EMBL/GenBank/DDBJ whole genome shotgun (WGS) entry which is preliminary data.</text>
</comment>
<evidence type="ECO:0008006" key="5">
    <source>
        <dbReference type="Google" id="ProtNLM"/>
    </source>
</evidence>
<dbReference type="InterPro" id="IPR019494">
    <property type="entry name" value="FIST_C"/>
</dbReference>
<dbReference type="Pfam" id="PF00646">
    <property type="entry name" value="F-box"/>
    <property type="match status" value="1"/>
</dbReference>
<sequence>MEEEEKNRSIPSLTKTKLKQQSKGFNLMNDDLLQNILSRLPATSFASAACVSKSWNAVCTRILSRPKLSSAVSLNRSPRVALQEVLDKVLSEPIRPHFAIAYFSPGFVAEDVLQVMVEKLGSRTPILLSQVPGILGRDALTHEYKEVMWNGEERCDDNTGIVLTVGFVPGLKVEVIPLLSYKEDQFVRDIKSYTSSVSGFTSPLAILMIGDAESVDQRSIIEKLDFALSKETIIVGNESGLYLKYRSIDVSRNISSNLKCSPDAVALVFARDREKDPGIGDIEFHFALSDGVSATGPRFKAISVRPKASSTWLTARREGQQEILDGQHMLDEIGNEMENHLEYADVYIGVTKRRKCSVGSDKPKLMTSLALHGVERGDEEYLYVNGIGIRHGDCFQFYQPCPKTALSSCRKVSSALGNLKLDWDAKSSTSTRAIVTATEKKEAFGGLIISCCGRGESFFGQPNIDGAPFLENFPEVPVAGIFCGGEIGRGYTNLTMHEVQEETSVPCHLHVYSTIYLLMSYTPPTEH</sequence>
<dbReference type="SMART" id="SM00256">
    <property type="entry name" value="FBOX"/>
    <property type="match status" value="1"/>
</dbReference>
<dbReference type="AlphaFoldDB" id="A0A1R3INI8"/>
<dbReference type="InterPro" id="IPR001810">
    <property type="entry name" value="F-box_dom"/>
</dbReference>
<dbReference type="OrthoDB" id="509497at2759"/>
<evidence type="ECO:0000259" key="1">
    <source>
        <dbReference type="SMART" id="SM00256"/>
    </source>
</evidence>
<evidence type="ECO:0000313" key="4">
    <source>
        <dbReference type="Proteomes" id="UP000188268"/>
    </source>
</evidence>
<dbReference type="PANTHER" id="PTHR14939:SF5">
    <property type="entry name" value="F-BOX ONLY PROTEIN 22"/>
    <property type="match status" value="1"/>
</dbReference>
<name>A0A1R3INI8_COCAP</name>
<dbReference type="Gene3D" id="1.20.1280.50">
    <property type="match status" value="1"/>
</dbReference>
<gene>
    <name evidence="3" type="ORF">CCACVL1_10977</name>
</gene>
<dbReference type="Proteomes" id="UP000188268">
    <property type="component" value="Unassembled WGS sequence"/>
</dbReference>
<dbReference type="SUPFAM" id="SSF81383">
    <property type="entry name" value="F-box domain"/>
    <property type="match status" value="1"/>
</dbReference>
<dbReference type="EMBL" id="AWWV01009765">
    <property type="protein sequence ID" value="OMO84148.1"/>
    <property type="molecule type" value="Genomic_DNA"/>
</dbReference>
<dbReference type="Pfam" id="PF10442">
    <property type="entry name" value="FIST_C"/>
    <property type="match status" value="1"/>
</dbReference>
<accession>A0A1R3INI8</accession>
<dbReference type="Gramene" id="OMO84148">
    <property type="protein sequence ID" value="OMO84148"/>
    <property type="gene ID" value="CCACVL1_10977"/>
</dbReference>
<reference evidence="3 4" key="1">
    <citation type="submission" date="2013-09" db="EMBL/GenBank/DDBJ databases">
        <title>Corchorus capsularis genome sequencing.</title>
        <authorList>
            <person name="Alam M."/>
            <person name="Haque M.S."/>
            <person name="Islam M.S."/>
            <person name="Emdad E.M."/>
            <person name="Islam M.M."/>
            <person name="Ahmed B."/>
            <person name="Halim A."/>
            <person name="Hossen Q.M.M."/>
            <person name="Hossain M.Z."/>
            <person name="Ahmed R."/>
            <person name="Khan M.M."/>
            <person name="Islam R."/>
            <person name="Rashid M.M."/>
            <person name="Khan S.A."/>
            <person name="Rahman M.S."/>
            <person name="Alam M."/>
        </authorList>
    </citation>
    <scope>NUCLEOTIDE SEQUENCE [LARGE SCALE GENOMIC DNA]</scope>
    <source>
        <strain evidence="4">cv. CVL-1</strain>
        <tissue evidence="3">Whole seedling</tissue>
    </source>
</reference>
<proteinExistence type="predicted"/>